<accession>A0ABY1QF50</accession>
<reference evidence="2 3" key="1">
    <citation type="submission" date="2017-05" db="EMBL/GenBank/DDBJ databases">
        <authorList>
            <person name="Varghese N."/>
            <person name="Submissions S."/>
        </authorList>
    </citation>
    <scope>NUCLEOTIDE SEQUENCE [LARGE SCALE GENOMIC DNA]</scope>
    <source>
        <strain evidence="2 3">DSM 25457</strain>
    </source>
</reference>
<evidence type="ECO:0000313" key="3">
    <source>
        <dbReference type="Proteomes" id="UP001158067"/>
    </source>
</evidence>
<protein>
    <submittedName>
        <fullName evidence="2">Uncharacterized protein</fullName>
    </submittedName>
</protein>
<dbReference type="Proteomes" id="UP001158067">
    <property type="component" value="Unassembled WGS sequence"/>
</dbReference>
<feature type="compositionally biased region" description="Basic and acidic residues" evidence="1">
    <location>
        <begin position="55"/>
        <end position="64"/>
    </location>
</feature>
<name>A0ABY1QF50_9BACT</name>
<evidence type="ECO:0000313" key="2">
    <source>
        <dbReference type="EMBL" id="SMP69518.1"/>
    </source>
</evidence>
<comment type="caution">
    <text evidence="2">The sequence shown here is derived from an EMBL/GenBank/DDBJ whole genome shotgun (WGS) entry which is preliminary data.</text>
</comment>
<feature type="region of interest" description="Disordered" evidence="1">
    <location>
        <begin position="38"/>
        <end position="64"/>
    </location>
</feature>
<evidence type="ECO:0000256" key="1">
    <source>
        <dbReference type="SAM" id="MobiDB-lite"/>
    </source>
</evidence>
<sequence>MAQPTGRREPKIAGGGDLERTRYVSFWTPVSDFDSRSIASDSLIPGPDATCFRRGQSDREADNRRPTFLAHRLPLPISCISDAQFSR</sequence>
<organism evidence="2 3">
    <name type="scientific">Neorhodopirellula lusitana</name>
    <dbReference type="NCBI Taxonomy" id="445327"/>
    <lineage>
        <taxon>Bacteria</taxon>
        <taxon>Pseudomonadati</taxon>
        <taxon>Planctomycetota</taxon>
        <taxon>Planctomycetia</taxon>
        <taxon>Pirellulales</taxon>
        <taxon>Pirellulaceae</taxon>
        <taxon>Neorhodopirellula</taxon>
    </lineage>
</organism>
<dbReference type="EMBL" id="FXUG01000012">
    <property type="protein sequence ID" value="SMP69518.1"/>
    <property type="molecule type" value="Genomic_DNA"/>
</dbReference>
<keyword evidence="3" id="KW-1185">Reference proteome</keyword>
<proteinExistence type="predicted"/>
<gene>
    <name evidence="2" type="ORF">SAMN06265222_11249</name>
</gene>